<evidence type="ECO:0000259" key="15">
    <source>
        <dbReference type="PROSITE" id="PS51826"/>
    </source>
</evidence>
<dbReference type="GO" id="GO:0004149">
    <property type="term" value="F:dihydrolipoyllysine-residue succinyltransferase activity"/>
    <property type="evidence" value="ECO:0007669"/>
    <property type="project" value="UniProtKB-UniRule"/>
</dbReference>
<evidence type="ECO:0000256" key="5">
    <source>
        <dbReference type="ARBA" id="ARBA00012945"/>
    </source>
</evidence>
<dbReference type="NCBIfam" id="TIGR01347">
    <property type="entry name" value="sucB"/>
    <property type="match status" value="1"/>
</dbReference>
<dbReference type="Pfam" id="PF00364">
    <property type="entry name" value="Biotin_lipoyl"/>
    <property type="match status" value="2"/>
</dbReference>
<feature type="compositionally biased region" description="Polar residues" evidence="13">
    <location>
        <begin position="236"/>
        <end position="251"/>
    </location>
</feature>
<feature type="compositionally biased region" description="Low complexity" evidence="13">
    <location>
        <begin position="80"/>
        <end position="98"/>
    </location>
</feature>
<dbReference type="PROSITE" id="PS00189">
    <property type="entry name" value="LIPOYL"/>
    <property type="match status" value="2"/>
</dbReference>
<evidence type="ECO:0000256" key="13">
    <source>
        <dbReference type="SAM" id="MobiDB-lite"/>
    </source>
</evidence>
<dbReference type="FunFam" id="3.30.559.10:FF:000007">
    <property type="entry name" value="Dihydrolipoamide acetyltransferase component of pyruvate dehydrogenase complex"/>
    <property type="match status" value="1"/>
</dbReference>
<dbReference type="UniPathway" id="UPA00868">
    <property type="reaction ID" value="UER00840"/>
</dbReference>
<dbReference type="InterPro" id="IPR004167">
    <property type="entry name" value="PSBD"/>
</dbReference>
<dbReference type="InterPro" id="IPR000089">
    <property type="entry name" value="Biotin_lipoyl"/>
</dbReference>
<protein>
    <recommendedName>
        <fullName evidence="6 12">Dihydrolipoyllysine-residue succinyltransferase component of 2-oxoglutarate dehydrogenase complex</fullName>
        <ecNumber evidence="5 12">2.3.1.61</ecNumber>
    </recommendedName>
    <alternativeName>
        <fullName evidence="12">2-oxoglutarate dehydrogenase complex component E2</fullName>
    </alternativeName>
</protein>
<evidence type="ECO:0000256" key="12">
    <source>
        <dbReference type="RuleBase" id="RU361138"/>
    </source>
</evidence>
<dbReference type="PROSITE" id="PS50968">
    <property type="entry name" value="BIOTINYL_LIPOYL"/>
    <property type="match status" value="2"/>
</dbReference>
<proteinExistence type="inferred from homology"/>
<dbReference type="SUPFAM" id="SSF51230">
    <property type="entry name" value="Single hybrid motif"/>
    <property type="match status" value="2"/>
</dbReference>
<dbReference type="InterPro" id="IPR036625">
    <property type="entry name" value="E3-bd_dom_sf"/>
</dbReference>
<dbReference type="GO" id="GO:0045252">
    <property type="term" value="C:oxoglutarate dehydrogenase complex"/>
    <property type="evidence" value="ECO:0007669"/>
    <property type="project" value="UniProtKB-UniRule"/>
</dbReference>
<dbReference type="GO" id="GO:0005829">
    <property type="term" value="C:cytosol"/>
    <property type="evidence" value="ECO:0007669"/>
    <property type="project" value="TreeGrafter"/>
</dbReference>
<dbReference type="RefSeq" id="WP_119654779.1">
    <property type="nucleotide sequence ID" value="NZ_JBHUOI010000034.1"/>
</dbReference>
<dbReference type="Pfam" id="PF00198">
    <property type="entry name" value="2-oxoacid_dh"/>
    <property type="match status" value="1"/>
</dbReference>
<dbReference type="InterPro" id="IPR003016">
    <property type="entry name" value="2-oxoA_DH_lipoyl-BS"/>
</dbReference>
<dbReference type="OrthoDB" id="9805770at2"/>
<evidence type="ECO:0000256" key="6">
    <source>
        <dbReference type="ARBA" id="ARBA00019511"/>
    </source>
</evidence>
<dbReference type="PANTHER" id="PTHR43416">
    <property type="entry name" value="DIHYDROLIPOYLLYSINE-RESIDUE SUCCINYLTRANSFERASE COMPONENT OF 2-OXOGLUTARATE DEHYDROGENASE COMPLEX, MITOCHONDRIAL-RELATED"/>
    <property type="match status" value="1"/>
</dbReference>
<dbReference type="InterPro" id="IPR023213">
    <property type="entry name" value="CAT-like_dom_sf"/>
</dbReference>
<dbReference type="PANTHER" id="PTHR43416:SF5">
    <property type="entry name" value="DIHYDROLIPOYLLYSINE-RESIDUE SUCCINYLTRANSFERASE COMPONENT OF 2-OXOGLUTARATE DEHYDROGENASE COMPLEX, MITOCHONDRIAL"/>
    <property type="match status" value="1"/>
</dbReference>
<feature type="compositionally biased region" description="Basic and acidic residues" evidence="13">
    <location>
        <begin position="274"/>
        <end position="283"/>
    </location>
</feature>
<dbReference type="InterPro" id="IPR050537">
    <property type="entry name" value="2-oxoacid_dehydrogenase"/>
</dbReference>
<evidence type="ECO:0000256" key="8">
    <source>
        <dbReference type="ARBA" id="ARBA00022679"/>
    </source>
</evidence>
<keyword evidence="10 12" id="KW-0012">Acyltransferase</keyword>
<dbReference type="InterPro" id="IPR001078">
    <property type="entry name" value="2-oxoacid_DH_actylTfrase"/>
</dbReference>
<dbReference type="EMBL" id="QYCN01000005">
    <property type="protein sequence ID" value="RIY12463.1"/>
    <property type="molecule type" value="Genomic_DNA"/>
</dbReference>
<accession>A0A418R4U0</accession>
<dbReference type="Proteomes" id="UP000284250">
    <property type="component" value="Unassembled WGS sequence"/>
</dbReference>
<feature type="domain" description="Lipoyl-binding" evidence="14">
    <location>
        <begin position="134"/>
        <end position="208"/>
    </location>
</feature>
<comment type="cofactor">
    <cofactor evidence="1">
        <name>(R)-lipoate</name>
        <dbReference type="ChEBI" id="CHEBI:83088"/>
    </cofactor>
</comment>
<dbReference type="CDD" id="cd06849">
    <property type="entry name" value="lipoyl_domain"/>
    <property type="match status" value="2"/>
</dbReference>
<dbReference type="Gene3D" id="3.30.559.10">
    <property type="entry name" value="Chloramphenicol acetyltransferase-like domain"/>
    <property type="match status" value="1"/>
</dbReference>
<dbReference type="InterPro" id="IPR011053">
    <property type="entry name" value="Single_hybrid_motif"/>
</dbReference>
<evidence type="ECO:0000256" key="9">
    <source>
        <dbReference type="ARBA" id="ARBA00022823"/>
    </source>
</evidence>
<feature type="compositionally biased region" description="Low complexity" evidence="13">
    <location>
        <begin position="213"/>
        <end position="235"/>
    </location>
</feature>
<name>A0A418R4U0_9BACT</name>
<evidence type="ECO:0000256" key="2">
    <source>
        <dbReference type="ARBA" id="ARBA00004052"/>
    </source>
</evidence>
<comment type="pathway">
    <text evidence="3 12">Amino-acid degradation; L-lysine degradation via saccharopine pathway; glutaryl-CoA from L-lysine: step 6/6.</text>
</comment>
<feature type="domain" description="Peripheral subunit-binding (PSBD)" evidence="15">
    <location>
        <begin position="250"/>
        <end position="287"/>
    </location>
</feature>
<feature type="compositionally biased region" description="Low complexity" evidence="13">
    <location>
        <begin position="284"/>
        <end position="306"/>
    </location>
</feature>
<dbReference type="EC" id="2.3.1.61" evidence="5 12"/>
<dbReference type="GO" id="GO:0006099">
    <property type="term" value="P:tricarboxylic acid cycle"/>
    <property type="evidence" value="ECO:0007669"/>
    <property type="project" value="UniProtKB-UniRule"/>
</dbReference>
<keyword evidence="7 12" id="KW-0816">Tricarboxylic acid cycle</keyword>
<organism evidence="16 17">
    <name type="scientific">Hymenobacter rubripertinctus</name>
    <dbReference type="NCBI Taxonomy" id="2029981"/>
    <lineage>
        <taxon>Bacteria</taxon>
        <taxon>Pseudomonadati</taxon>
        <taxon>Bacteroidota</taxon>
        <taxon>Cytophagia</taxon>
        <taxon>Cytophagales</taxon>
        <taxon>Hymenobacteraceae</taxon>
        <taxon>Hymenobacter</taxon>
    </lineage>
</organism>
<dbReference type="InterPro" id="IPR006255">
    <property type="entry name" value="SucB"/>
</dbReference>
<evidence type="ECO:0000256" key="11">
    <source>
        <dbReference type="ARBA" id="ARBA00052761"/>
    </source>
</evidence>
<evidence type="ECO:0000313" key="16">
    <source>
        <dbReference type="EMBL" id="RIY12463.1"/>
    </source>
</evidence>
<dbReference type="Gene3D" id="4.10.320.10">
    <property type="entry name" value="E3-binding domain"/>
    <property type="match status" value="1"/>
</dbReference>
<evidence type="ECO:0000313" key="17">
    <source>
        <dbReference type="Proteomes" id="UP000284250"/>
    </source>
</evidence>
<comment type="similarity">
    <text evidence="4 12">Belongs to the 2-oxoacid dehydrogenase family.</text>
</comment>
<feature type="domain" description="Lipoyl-binding" evidence="14">
    <location>
        <begin position="2"/>
        <end position="76"/>
    </location>
</feature>
<keyword evidence="8 12" id="KW-0808">Transferase</keyword>
<evidence type="ECO:0000256" key="7">
    <source>
        <dbReference type="ARBA" id="ARBA00022532"/>
    </source>
</evidence>
<dbReference type="NCBIfam" id="NF004309">
    <property type="entry name" value="PRK05704.1"/>
    <property type="match status" value="1"/>
</dbReference>
<dbReference type="SUPFAM" id="SSF47005">
    <property type="entry name" value="Peripheral subunit-binding domain of 2-oxo acid dehydrogenase complex"/>
    <property type="match status" value="1"/>
</dbReference>
<comment type="catalytic activity">
    <reaction evidence="11 12">
        <text>N(6)-[(R)-dihydrolipoyl]-L-lysyl-[protein] + succinyl-CoA = N(6)-[(R)-S(8)-succinyldihydrolipoyl]-L-lysyl-[protein] + CoA</text>
        <dbReference type="Rhea" id="RHEA:15213"/>
        <dbReference type="Rhea" id="RHEA-COMP:10475"/>
        <dbReference type="Rhea" id="RHEA-COMP:20092"/>
        <dbReference type="ChEBI" id="CHEBI:57287"/>
        <dbReference type="ChEBI" id="CHEBI:57292"/>
        <dbReference type="ChEBI" id="CHEBI:83100"/>
        <dbReference type="ChEBI" id="CHEBI:83120"/>
        <dbReference type="EC" id="2.3.1.61"/>
    </reaction>
</comment>
<dbReference type="Pfam" id="PF02817">
    <property type="entry name" value="E3_binding"/>
    <property type="match status" value="1"/>
</dbReference>
<dbReference type="GO" id="GO:0033512">
    <property type="term" value="P:L-lysine catabolic process to acetyl-CoA via saccharopine"/>
    <property type="evidence" value="ECO:0007669"/>
    <property type="project" value="UniProtKB-UniRule"/>
</dbReference>
<evidence type="ECO:0000256" key="3">
    <source>
        <dbReference type="ARBA" id="ARBA00005145"/>
    </source>
</evidence>
<evidence type="ECO:0000256" key="1">
    <source>
        <dbReference type="ARBA" id="ARBA00001938"/>
    </source>
</evidence>
<dbReference type="PROSITE" id="PS51826">
    <property type="entry name" value="PSBD"/>
    <property type="match status" value="1"/>
</dbReference>
<keyword evidence="9 12" id="KW-0450">Lipoyl</keyword>
<feature type="region of interest" description="Disordered" evidence="13">
    <location>
        <begin position="80"/>
        <end position="129"/>
    </location>
</feature>
<dbReference type="SUPFAM" id="SSF52777">
    <property type="entry name" value="CoA-dependent acyltransferases"/>
    <property type="match status" value="1"/>
</dbReference>
<keyword evidence="17" id="KW-1185">Reference proteome</keyword>
<reference evidence="16 17" key="1">
    <citation type="submission" date="2019-01" db="EMBL/GenBank/DDBJ databases">
        <title>Hymenobacter humicola sp. nov., isolated from soils in Antarctica.</title>
        <authorList>
            <person name="Sedlacek I."/>
            <person name="Holochova P."/>
            <person name="Kralova S."/>
            <person name="Pantucek R."/>
            <person name="Stankova E."/>
            <person name="Vrbovska V."/>
            <person name="Kristofova L."/>
            <person name="Svec P."/>
            <person name="Busse H.-J."/>
        </authorList>
    </citation>
    <scope>NUCLEOTIDE SEQUENCE [LARGE SCALE GENOMIC DNA]</scope>
    <source>
        <strain evidence="16 17">CCM 8852</strain>
    </source>
</reference>
<comment type="caution">
    <text evidence="16">The sequence shown here is derived from an EMBL/GenBank/DDBJ whole genome shotgun (WGS) entry which is preliminary data.</text>
</comment>
<comment type="function">
    <text evidence="2 12">E2 component of the 2-oxoglutarate dehydrogenase (OGDH) complex which catalyzes the second step in the conversion of 2-oxoglutarate to succinyl-CoA and CO(2).</text>
</comment>
<evidence type="ECO:0000256" key="10">
    <source>
        <dbReference type="ARBA" id="ARBA00023315"/>
    </source>
</evidence>
<dbReference type="AlphaFoldDB" id="A0A418R4U0"/>
<feature type="region of interest" description="Disordered" evidence="13">
    <location>
        <begin position="211"/>
        <end position="328"/>
    </location>
</feature>
<evidence type="ECO:0000259" key="14">
    <source>
        <dbReference type="PROSITE" id="PS50968"/>
    </source>
</evidence>
<sequence length="548" mass="57013">MGLEIKIPTVGESITEVTIAKWLKADGDTVERDEIIAELESDKATFELPAETAGVLRIKVAEGETIDIGTTIAEIDGDGAAATPAAPAASAPAQPANPVSKGEENPKASDQAGYGGQPEGGAASAAPAGNGGGTLEMKIPAVGESITEVTVAKWLKEDGAQVERDEIIAELESDKATFELPAEAAGTLRHAAKEGETIGIGATIARIEGGSGAASAPASAPAAAPATTQAAPATGNSQLATGNSSYATGTPSPAAGKILGEKGISPADVQGSGRDGRITKEDAQNAQAKPAAAPAPKAAPAAPAPATGNSQPATGDRNQRRERMSNLRKTVARRLVTVKNETAMLTTFNEVNMQPIMDLRTKFKDRFKEKNGVGLGFMSFFTKAVCVALQEWPSVNAQIDGTDIVYNDFCDISIAVSAPKGLVVPVIRNAETLSFEGIEKEVVRLATLARDNKLTIEQMTGGTFTLTNGGIFGSMMSTPIINAPQSAILGMHNIIQRPVAENGQVVIRPMMYLALSYDHRIIDGRESVSFLVRVKELLEDPTRLLLGV</sequence>
<gene>
    <name evidence="16" type="primary">odhB</name>
    <name evidence="16" type="ORF">D0T11_05515</name>
</gene>
<evidence type="ECO:0000256" key="4">
    <source>
        <dbReference type="ARBA" id="ARBA00007317"/>
    </source>
</evidence>
<dbReference type="Gene3D" id="2.40.50.100">
    <property type="match status" value="2"/>
</dbReference>